<keyword evidence="4" id="KW-1185">Reference proteome</keyword>
<sequence>MEERKPRQHPVHVVHRVSAAVLGLGLWVFAGLGFAHGLRFLTTEGQTVLGLSSNGLLSTISVVAGALLLGAAFWGGPVASMVTGVLGALFLLSGIVHLGVLHTELNILAFRLSNVFFSLIVGMLLLFVGLYGRVSGGLPPDNPYRQAHPRRKDRPLPQEQEQEQDAPEDENEQRLEEAELAMGEGHATPEQTALVEHDQAKRREKEYDRAYRHLAEDQPETPHGTRGE</sequence>
<accession>A0A839DXX7</accession>
<feature type="transmembrane region" description="Helical" evidence="2">
    <location>
        <begin position="54"/>
        <end position="75"/>
    </location>
</feature>
<feature type="transmembrane region" description="Helical" evidence="2">
    <location>
        <begin position="20"/>
        <end position="42"/>
    </location>
</feature>
<feature type="transmembrane region" description="Helical" evidence="2">
    <location>
        <begin position="81"/>
        <end position="100"/>
    </location>
</feature>
<evidence type="ECO:0000256" key="2">
    <source>
        <dbReference type="SAM" id="Phobius"/>
    </source>
</evidence>
<dbReference type="AlphaFoldDB" id="A0A839DXX7"/>
<keyword evidence="2" id="KW-0812">Transmembrane</keyword>
<dbReference type="Proteomes" id="UP000569329">
    <property type="component" value="Unassembled WGS sequence"/>
</dbReference>
<evidence type="ECO:0000256" key="1">
    <source>
        <dbReference type="SAM" id="MobiDB-lite"/>
    </source>
</evidence>
<dbReference type="EMBL" id="JACGWZ010000002">
    <property type="protein sequence ID" value="MBA8824307.1"/>
    <property type="molecule type" value="Genomic_DNA"/>
</dbReference>
<protein>
    <recommendedName>
        <fullName evidence="5">DUF4383 domain-containing protein</fullName>
    </recommendedName>
</protein>
<organism evidence="3 4">
    <name type="scientific">Halosaccharopolyspora lacisalsi</name>
    <dbReference type="NCBI Taxonomy" id="1000566"/>
    <lineage>
        <taxon>Bacteria</taxon>
        <taxon>Bacillati</taxon>
        <taxon>Actinomycetota</taxon>
        <taxon>Actinomycetes</taxon>
        <taxon>Pseudonocardiales</taxon>
        <taxon>Pseudonocardiaceae</taxon>
        <taxon>Halosaccharopolyspora</taxon>
    </lineage>
</organism>
<reference evidence="3 4" key="1">
    <citation type="submission" date="2020-07" db="EMBL/GenBank/DDBJ databases">
        <title>Sequencing the genomes of 1000 actinobacteria strains.</title>
        <authorList>
            <person name="Klenk H.-P."/>
        </authorList>
    </citation>
    <scope>NUCLEOTIDE SEQUENCE [LARGE SCALE GENOMIC DNA]</scope>
    <source>
        <strain evidence="3 4">DSM 45975</strain>
    </source>
</reference>
<keyword evidence="2" id="KW-1133">Transmembrane helix</keyword>
<feature type="region of interest" description="Disordered" evidence="1">
    <location>
        <begin position="140"/>
        <end position="228"/>
    </location>
</feature>
<evidence type="ECO:0000313" key="4">
    <source>
        <dbReference type="Proteomes" id="UP000569329"/>
    </source>
</evidence>
<feature type="compositionally biased region" description="Acidic residues" evidence="1">
    <location>
        <begin position="160"/>
        <end position="171"/>
    </location>
</feature>
<comment type="caution">
    <text evidence="3">The sequence shown here is derived from an EMBL/GenBank/DDBJ whole genome shotgun (WGS) entry which is preliminary data.</text>
</comment>
<name>A0A839DXX7_9PSEU</name>
<gene>
    <name evidence="3" type="ORF">FHX42_001654</name>
</gene>
<dbReference type="RefSeq" id="WP_182543617.1">
    <property type="nucleotide sequence ID" value="NZ_JACGWZ010000002.1"/>
</dbReference>
<feature type="transmembrane region" description="Helical" evidence="2">
    <location>
        <begin position="112"/>
        <end position="132"/>
    </location>
</feature>
<evidence type="ECO:0000313" key="3">
    <source>
        <dbReference type="EMBL" id="MBA8824307.1"/>
    </source>
</evidence>
<feature type="compositionally biased region" description="Basic and acidic residues" evidence="1">
    <location>
        <begin position="195"/>
        <end position="216"/>
    </location>
</feature>
<proteinExistence type="predicted"/>
<keyword evidence="2" id="KW-0472">Membrane</keyword>
<evidence type="ECO:0008006" key="5">
    <source>
        <dbReference type="Google" id="ProtNLM"/>
    </source>
</evidence>